<feature type="transmembrane region" description="Helical" evidence="7">
    <location>
        <begin position="188"/>
        <end position="206"/>
    </location>
</feature>
<evidence type="ECO:0000256" key="2">
    <source>
        <dbReference type="ARBA" id="ARBA00008577"/>
    </source>
</evidence>
<evidence type="ECO:0000256" key="6">
    <source>
        <dbReference type="SAM" id="MobiDB-lite"/>
    </source>
</evidence>
<protein>
    <recommendedName>
        <fullName evidence="8">RCK N-terminal domain-containing protein</fullName>
    </recommendedName>
</protein>
<comment type="caution">
    <text evidence="9">The sequence shown here is derived from an EMBL/GenBank/DDBJ whole genome shotgun (WGS) entry which is preliminary data.</text>
</comment>
<dbReference type="PROSITE" id="PS51201">
    <property type="entry name" value="RCK_N"/>
    <property type="match status" value="2"/>
</dbReference>
<dbReference type="PANTHER" id="PTHR31563">
    <property type="entry name" value="ION CHANNEL POLLUX-RELATED"/>
    <property type="match status" value="1"/>
</dbReference>
<dbReference type="GO" id="GO:0016020">
    <property type="term" value="C:membrane"/>
    <property type="evidence" value="ECO:0007669"/>
    <property type="project" value="UniProtKB-SubCell"/>
</dbReference>
<evidence type="ECO:0000259" key="8">
    <source>
        <dbReference type="PROSITE" id="PS51201"/>
    </source>
</evidence>
<dbReference type="Pfam" id="PF03140">
    <property type="entry name" value="DUF247"/>
    <property type="match status" value="1"/>
</dbReference>
<dbReference type="Gramene" id="TVU48299">
    <property type="protein sequence ID" value="TVU48299"/>
    <property type="gene ID" value="EJB05_07931"/>
</dbReference>
<evidence type="ECO:0000313" key="10">
    <source>
        <dbReference type="Proteomes" id="UP000324897"/>
    </source>
</evidence>
<feature type="compositionally biased region" description="Low complexity" evidence="6">
    <location>
        <begin position="7"/>
        <end position="18"/>
    </location>
</feature>
<feature type="domain" description="RCK N-terminal" evidence="8">
    <location>
        <begin position="557"/>
        <end position="718"/>
    </location>
</feature>
<evidence type="ECO:0000256" key="3">
    <source>
        <dbReference type="ARBA" id="ARBA00022692"/>
    </source>
</evidence>
<feature type="region of interest" description="Disordered" evidence="6">
    <location>
        <begin position="1"/>
        <end position="24"/>
    </location>
</feature>
<accession>A0A5J9WJ25</accession>
<name>A0A5J9WJ25_9POAL</name>
<organism evidence="9 10">
    <name type="scientific">Eragrostis curvula</name>
    <name type="common">weeping love grass</name>
    <dbReference type="NCBI Taxonomy" id="38414"/>
    <lineage>
        <taxon>Eukaryota</taxon>
        <taxon>Viridiplantae</taxon>
        <taxon>Streptophyta</taxon>
        <taxon>Embryophyta</taxon>
        <taxon>Tracheophyta</taxon>
        <taxon>Spermatophyta</taxon>
        <taxon>Magnoliopsida</taxon>
        <taxon>Liliopsida</taxon>
        <taxon>Poales</taxon>
        <taxon>Poaceae</taxon>
        <taxon>PACMAD clade</taxon>
        <taxon>Chloridoideae</taxon>
        <taxon>Eragrostideae</taxon>
        <taxon>Eragrostidinae</taxon>
        <taxon>Eragrostis</taxon>
    </lineage>
</organism>
<keyword evidence="10" id="KW-1185">Reference proteome</keyword>
<evidence type="ECO:0000256" key="5">
    <source>
        <dbReference type="ARBA" id="ARBA00023136"/>
    </source>
</evidence>
<comment type="similarity">
    <text evidence="2">Belongs to the castor/pollux (TC 1.A.1.23) family.</text>
</comment>
<evidence type="ECO:0000256" key="7">
    <source>
        <dbReference type="SAM" id="Phobius"/>
    </source>
</evidence>
<dbReference type="EMBL" id="RWGY01000004">
    <property type="protein sequence ID" value="TVU48299.1"/>
    <property type="molecule type" value="Genomic_DNA"/>
</dbReference>
<reference evidence="9 10" key="1">
    <citation type="journal article" date="2019" name="Sci. Rep.">
        <title>A high-quality genome of Eragrostis curvula grass provides insights into Poaceae evolution and supports new strategies to enhance forage quality.</title>
        <authorList>
            <person name="Carballo J."/>
            <person name="Santos B.A.C.M."/>
            <person name="Zappacosta D."/>
            <person name="Garbus I."/>
            <person name="Selva J.P."/>
            <person name="Gallo C.A."/>
            <person name="Diaz A."/>
            <person name="Albertini E."/>
            <person name="Caccamo M."/>
            <person name="Echenique V."/>
        </authorList>
    </citation>
    <scope>NUCLEOTIDE SEQUENCE [LARGE SCALE GENOMIC DNA]</scope>
    <source>
        <strain evidence="10">cv. Victoria</strain>
        <tissue evidence="9">Leaf</tissue>
    </source>
</reference>
<dbReference type="PANTHER" id="PTHR31563:SF13">
    <property type="entry name" value="ION CHANNEL POLLUX-LIKE 1-RELATED"/>
    <property type="match status" value="1"/>
</dbReference>
<dbReference type="SUPFAM" id="SSF116726">
    <property type="entry name" value="TrkA C-terminal domain-like"/>
    <property type="match status" value="1"/>
</dbReference>
<feature type="domain" description="RCK N-terminal" evidence="8">
    <location>
        <begin position="230"/>
        <end position="379"/>
    </location>
</feature>
<dbReference type="InterPro" id="IPR010420">
    <property type="entry name" value="CASTOR/POLLUX/SYM8_dom"/>
</dbReference>
<keyword evidence="4 7" id="KW-1133">Transmembrane helix</keyword>
<evidence type="ECO:0000256" key="4">
    <source>
        <dbReference type="ARBA" id="ARBA00022989"/>
    </source>
</evidence>
<dbReference type="InterPro" id="IPR036721">
    <property type="entry name" value="RCK_C_sf"/>
</dbReference>
<proteinExistence type="inferred from homology"/>
<dbReference type="Pfam" id="PF06241">
    <property type="entry name" value="Castor_Poll_mid"/>
    <property type="match status" value="2"/>
</dbReference>
<feature type="transmembrane region" description="Helical" evidence="7">
    <location>
        <begin position="1269"/>
        <end position="1291"/>
    </location>
</feature>
<dbReference type="InterPro" id="IPR044849">
    <property type="entry name" value="CASTOR/POLLUX/SYM8-like"/>
</dbReference>
<gene>
    <name evidence="9" type="ORF">EJB05_07931</name>
</gene>
<evidence type="ECO:0000256" key="1">
    <source>
        <dbReference type="ARBA" id="ARBA00004141"/>
    </source>
</evidence>
<comment type="subcellular location">
    <subcellularLocation>
        <location evidence="1">Membrane</location>
        <topology evidence="1">Multi-pass membrane protein</topology>
    </subcellularLocation>
</comment>
<dbReference type="OrthoDB" id="1923901at2759"/>
<dbReference type="Gene3D" id="3.40.50.720">
    <property type="entry name" value="NAD(P)-binding Rossmann-like Domain"/>
    <property type="match status" value="1"/>
</dbReference>
<dbReference type="InterPro" id="IPR003148">
    <property type="entry name" value="RCK_N"/>
</dbReference>
<evidence type="ECO:0000313" key="9">
    <source>
        <dbReference type="EMBL" id="TVU48299.1"/>
    </source>
</evidence>
<dbReference type="InterPro" id="IPR004158">
    <property type="entry name" value="DUF247_pln"/>
</dbReference>
<dbReference type="GO" id="GO:0006813">
    <property type="term" value="P:potassium ion transport"/>
    <property type="evidence" value="ECO:0007669"/>
    <property type="project" value="InterPro"/>
</dbReference>
<keyword evidence="5 7" id="KW-0472">Membrane</keyword>
<feature type="transmembrane region" description="Helical" evidence="7">
    <location>
        <begin position="128"/>
        <end position="151"/>
    </location>
</feature>
<sequence>MRSQLDAAASPSRPASFRRALHSGPPRALRANAESKYFELSVSRFHAFPWRHGLHHGRRIGVRCANHIPSKQGVGALTSAERPVDKEAFVNNGQIPTVAVANNPLRLPAQVLGLDDRNAIAFSQKKPIIAASIITLLVTCFSFVVVGGLLFHKFRKKEQSLEDCFWEAWACLCSSSTHLRQKTRVERVIGFFLAIWGILFYSRLLSAMTEQFRIHMHKVREGAQVQVIEDDHIIVCGVNSHLVSILNQLNKFHESAIRLGSATARKQRILLLSDLPRKQLEKLGDSMGKDLNHIDVFAKSCSLSLTKSFERAAANKAKSIIILPATNERYEVDTDAFISLLALQPLRQIASVPIIVEASNSTTCELLKSITGLNVQPVEMVSSKLFVQCSRQKGLLKIYRHLLNYRSIALILLIYIYEYNSSSTIIPIVYIENVFNLFSIPELSGMKYMDVRRRMHDAVVCGIFRSGKIYFHPSEDDLLKETDKLLLITPVRGRRKLHHRVLSLPEGTQFPNHCSESREDQRLSTMATDLKEARLQNIMKRPSKSLSKSSDYMLGPRECVLIIGWRPKVTDMIREYDNYLGPGSVVEILSETPVKERSSVVNPLLQDQLKNIKVSHRIGCPLNYDTLKEAIINIRKSAKPDKKVPLSIVVISDRDWLVGDITQADKQLAYTLLLAENICEKHGIKVENLVSEISDTALGKQISRIRPALSFIGAEEVMSLVTAQVAESCDLNEVWKDILNAEGDEIYIKEIGLYKKEGEKISFAELSERAILRREVAIGYFKDHKQHINPINKLEPLSLEMTDSLIVISEFEGEQPIDIIQQLGCCMIRLPQSNQESKDAKMMAQAQGESGETSDLMTPLYNEVPLFAAYENDIIRIPEEIRLCDLEAFEPKAVCIGPYFHSLRYSPNFRRMEQHKHWCVNRLLQRSKHSLELLVQEFLVRLTQAINKKPFGQLYAGPVAMTDEEIGLMLLFDGCFIVHFLLRHDPRKGAEYEYWAKLDAGYLDEEYETLQWERPWEWGLVAMDMLLMENQIPFVAVRILFDILKTEQDEAVELTACARNMFKKYLPAGMCTSTRPIHCRDVRCLLHLLYRSLLPNPKLDNRLMEPPPNPPTSGMDPAKKLETDGIRISQRQRWWPLSHFQEPFSLLDIIFSHGTVKIPRVEISDTSIQLLQNLVAFEKCYHGITSHVANYAAFMDALNADQQDTDMLRKRRILDIQLSTAQPKLSFRKQLNQDVYPSPESYLSRLMLDVALHKEAKASGKDMPMQMSMLGALLFANLVLVIVAYILRILYRYMMTS</sequence>
<keyword evidence="3 7" id="KW-0812">Transmembrane</keyword>
<dbReference type="Proteomes" id="UP000324897">
    <property type="component" value="Chromosome 5"/>
</dbReference>